<dbReference type="STRING" id="1573173.A0A167BRG2"/>
<keyword evidence="4" id="KW-0732">Signal</keyword>
<dbReference type="GO" id="GO:0016491">
    <property type="term" value="F:oxidoreductase activity"/>
    <property type="evidence" value="ECO:0007669"/>
    <property type="project" value="InterPro"/>
</dbReference>
<dbReference type="Gene3D" id="1.10.1280.10">
    <property type="entry name" value="Di-copper center containing domain from catechol oxidase"/>
    <property type="match status" value="1"/>
</dbReference>
<evidence type="ECO:0000313" key="6">
    <source>
        <dbReference type="EMBL" id="KZL81641.1"/>
    </source>
</evidence>
<feature type="chain" id="PRO_5012158713" evidence="4">
    <location>
        <begin position="16"/>
        <end position="395"/>
    </location>
</feature>
<keyword evidence="3" id="KW-1133">Transmembrane helix</keyword>
<feature type="domain" description="Tyrosinase copper-binding" evidence="5">
    <location>
        <begin position="322"/>
        <end position="333"/>
    </location>
</feature>
<dbReference type="PROSITE" id="PS00498">
    <property type="entry name" value="TYROSINASE_2"/>
    <property type="match status" value="1"/>
</dbReference>
<dbReference type="InterPro" id="IPR050316">
    <property type="entry name" value="Tyrosinase/Hemocyanin"/>
</dbReference>
<evidence type="ECO:0000256" key="3">
    <source>
        <dbReference type="SAM" id="Phobius"/>
    </source>
</evidence>
<protein>
    <submittedName>
        <fullName evidence="6">Tyrosinase central domain containing protein</fullName>
    </submittedName>
</protein>
<feature type="non-terminal residue" evidence="6">
    <location>
        <position position="1"/>
    </location>
</feature>
<keyword evidence="7" id="KW-1185">Reference proteome</keyword>
<evidence type="ECO:0000256" key="4">
    <source>
        <dbReference type="SAM" id="SignalP"/>
    </source>
</evidence>
<feature type="transmembrane region" description="Helical" evidence="3">
    <location>
        <begin position="73"/>
        <end position="92"/>
    </location>
</feature>
<reference evidence="6 7" key="1">
    <citation type="submission" date="2015-06" db="EMBL/GenBank/DDBJ databases">
        <title>Survival trade-offs in plant roots during colonization by closely related pathogenic and mutualistic fungi.</title>
        <authorList>
            <person name="Hacquard S."/>
            <person name="Kracher B."/>
            <person name="Hiruma K."/>
            <person name="Weinman A."/>
            <person name="Muench P."/>
            <person name="Garrido Oter R."/>
            <person name="Ver Loren van Themaat E."/>
            <person name="Dallerey J.-F."/>
            <person name="Damm U."/>
            <person name="Henrissat B."/>
            <person name="Lespinet O."/>
            <person name="Thon M."/>
            <person name="Kemen E."/>
            <person name="McHardy A.C."/>
            <person name="Schulze-Lefert P."/>
            <person name="O'Connell R.J."/>
        </authorList>
    </citation>
    <scope>NUCLEOTIDE SEQUENCE [LARGE SCALE GENOMIC DNA]</scope>
    <source>
        <strain evidence="6 7">MAFF 238704</strain>
    </source>
</reference>
<keyword evidence="3" id="KW-0812">Transmembrane</keyword>
<dbReference type="PANTHER" id="PTHR11474">
    <property type="entry name" value="TYROSINASE FAMILY MEMBER"/>
    <property type="match status" value="1"/>
</dbReference>
<keyword evidence="3" id="KW-0472">Membrane</keyword>
<gene>
    <name evidence="6" type="ORF">CI238_05134</name>
</gene>
<dbReference type="InterPro" id="IPR008922">
    <property type="entry name" value="Di-copper_centre_dom_sf"/>
</dbReference>
<dbReference type="PANTHER" id="PTHR11474:SF126">
    <property type="entry name" value="TYROSINASE-LIKE PROTEIN TYR-1-RELATED"/>
    <property type="match status" value="1"/>
</dbReference>
<evidence type="ECO:0000256" key="2">
    <source>
        <dbReference type="ARBA" id="ARBA00023008"/>
    </source>
</evidence>
<evidence type="ECO:0000313" key="7">
    <source>
        <dbReference type="Proteomes" id="UP000076584"/>
    </source>
</evidence>
<keyword evidence="2" id="KW-0186">Copper</keyword>
<feature type="signal peptide" evidence="4">
    <location>
        <begin position="1"/>
        <end position="15"/>
    </location>
</feature>
<dbReference type="PRINTS" id="PR00092">
    <property type="entry name" value="TYROSINASE"/>
</dbReference>
<name>A0A167BRG2_COLIC</name>
<evidence type="ECO:0000259" key="5">
    <source>
        <dbReference type="PROSITE" id="PS00498"/>
    </source>
</evidence>
<dbReference type="EMBL" id="LFIW01001612">
    <property type="protein sequence ID" value="KZL81641.1"/>
    <property type="molecule type" value="Genomic_DNA"/>
</dbReference>
<organism evidence="6 7">
    <name type="scientific">Colletotrichum incanum</name>
    <name type="common">Soybean anthracnose fungus</name>
    <dbReference type="NCBI Taxonomy" id="1573173"/>
    <lineage>
        <taxon>Eukaryota</taxon>
        <taxon>Fungi</taxon>
        <taxon>Dikarya</taxon>
        <taxon>Ascomycota</taxon>
        <taxon>Pezizomycotina</taxon>
        <taxon>Sordariomycetes</taxon>
        <taxon>Hypocreomycetidae</taxon>
        <taxon>Glomerellales</taxon>
        <taxon>Glomerellaceae</taxon>
        <taxon>Colletotrichum</taxon>
        <taxon>Colletotrichum spaethianum species complex</taxon>
    </lineage>
</organism>
<sequence>LAFLWIWRAICECSASVRCYAGYEVNMFPLAQSSQQQQYVHVPTSDVSRDPDFADENLLKVTPRRPWSTCLKVAGLVCAAVLGVSVVFALGYTSGHHWRADLSAAGTLADASGSCEEPYFRREWRSLSKQERRDYIDAFQCFIDSPSVMGLNGSLYNDFSWVHNLVAHSTHTKAPFLTWHRRFIFVYEKYLRKSCGYEGALPFWDWSLDWDDITNSPIFDSKLGFGGDGDPEAPEHEGAHCVTDLPFKDLTPQWYGTTYDPHCLARSFNEDWYAHYMNPEALEKVMAATSYEDFFLALEMGPHDIIPLGIRGDFTSFTAPNDPIFYLHHAQLDRVWWLWQMRDKKNRVHDYGGAGDRGNVSLTDTLPLAGLEKDVTVADIMDTERGEMCYRYMYS</sequence>
<dbReference type="AlphaFoldDB" id="A0A167BRG2"/>
<evidence type="ECO:0000256" key="1">
    <source>
        <dbReference type="ARBA" id="ARBA00022723"/>
    </source>
</evidence>
<dbReference type="GO" id="GO:0046872">
    <property type="term" value="F:metal ion binding"/>
    <property type="evidence" value="ECO:0007669"/>
    <property type="project" value="UniProtKB-KW"/>
</dbReference>
<dbReference type="Proteomes" id="UP000076584">
    <property type="component" value="Unassembled WGS sequence"/>
</dbReference>
<keyword evidence="1" id="KW-0479">Metal-binding</keyword>
<comment type="caution">
    <text evidence="6">The sequence shown here is derived from an EMBL/GenBank/DDBJ whole genome shotgun (WGS) entry which is preliminary data.</text>
</comment>
<proteinExistence type="predicted"/>
<accession>A0A167BRG2</accession>
<dbReference type="InterPro" id="IPR002227">
    <property type="entry name" value="Tyrosinase_Cu-bd"/>
</dbReference>
<dbReference type="Pfam" id="PF00264">
    <property type="entry name" value="Tyrosinase"/>
    <property type="match status" value="1"/>
</dbReference>
<dbReference type="SUPFAM" id="SSF48056">
    <property type="entry name" value="Di-copper centre-containing domain"/>
    <property type="match status" value="1"/>
</dbReference>